<feature type="region of interest" description="Disordered" evidence="5">
    <location>
        <begin position="285"/>
        <end position="306"/>
    </location>
</feature>
<accession>A0AAD4X7E1</accession>
<dbReference type="InterPro" id="IPR003441">
    <property type="entry name" value="NAC-dom"/>
</dbReference>
<dbReference type="Gene3D" id="2.170.150.80">
    <property type="entry name" value="NAC domain"/>
    <property type="match status" value="1"/>
</dbReference>
<evidence type="ECO:0000256" key="4">
    <source>
        <dbReference type="ARBA" id="ARBA00023242"/>
    </source>
</evidence>
<dbReference type="PANTHER" id="PTHR31719">
    <property type="entry name" value="NAC TRANSCRIPTION FACTOR 56"/>
    <property type="match status" value="1"/>
</dbReference>
<keyword evidence="1" id="KW-0805">Transcription regulation</keyword>
<dbReference type="AlphaFoldDB" id="A0AAD4X7E1"/>
<reference evidence="7" key="1">
    <citation type="submission" date="2022-04" db="EMBL/GenBank/DDBJ databases">
        <title>A functionally conserved STORR gene fusion in Papaver species that diverged 16.8 million years ago.</title>
        <authorList>
            <person name="Catania T."/>
        </authorList>
    </citation>
    <scope>NUCLEOTIDE SEQUENCE</scope>
    <source>
        <strain evidence="7">S-188037</strain>
    </source>
</reference>
<evidence type="ECO:0000256" key="5">
    <source>
        <dbReference type="SAM" id="MobiDB-lite"/>
    </source>
</evidence>
<name>A0AAD4X7E1_9MAGN</name>
<proteinExistence type="predicted"/>
<dbReference type="EMBL" id="JAJJMB010015809">
    <property type="protein sequence ID" value="KAI3852108.1"/>
    <property type="molecule type" value="Genomic_DNA"/>
</dbReference>
<dbReference type="Proteomes" id="UP001202328">
    <property type="component" value="Unassembled WGS sequence"/>
</dbReference>
<feature type="region of interest" description="Disordered" evidence="5">
    <location>
        <begin position="325"/>
        <end position="364"/>
    </location>
</feature>
<protein>
    <recommendedName>
        <fullName evidence="6">NAC domain-containing protein</fullName>
    </recommendedName>
</protein>
<organism evidence="7 8">
    <name type="scientific">Papaver atlanticum</name>
    <dbReference type="NCBI Taxonomy" id="357466"/>
    <lineage>
        <taxon>Eukaryota</taxon>
        <taxon>Viridiplantae</taxon>
        <taxon>Streptophyta</taxon>
        <taxon>Embryophyta</taxon>
        <taxon>Tracheophyta</taxon>
        <taxon>Spermatophyta</taxon>
        <taxon>Magnoliopsida</taxon>
        <taxon>Ranunculales</taxon>
        <taxon>Papaveraceae</taxon>
        <taxon>Papaveroideae</taxon>
        <taxon>Papaver</taxon>
    </lineage>
</organism>
<comment type="caution">
    <text evidence="7">The sequence shown here is derived from an EMBL/GenBank/DDBJ whole genome shotgun (WGS) entry which is preliminary data.</text>
</comment>
<evidence type="ECO:0000313" key="8">
    <source>
        <dbReference type="Proteomes" id="UP001202328"/>
    </source>
</evidence>
<evidence type="ECO:0000313" key="7">
    <source>
        <dbReference type="EMBL" id="KAI3852108.1"/>
    </source>
</evidence>
<gene>
    <name evidence="7" type="ORF">MKW98_020107</name>
</gene>
<dbReference type="GO" id="GO:0003677">
    <property type="term" value="F:DNA binding"/>
    <property type="evidence" value="ECO:0007669"/>
    <property type="project" value="UniProtKB-KW"/>
</dbReference>
<dbReference type="InterPro" id="IPR036093">
    <property type="entry name" value="NAC_dom_sf"/>
</dbReference>
<dbReference type="PANTHER" id="PTHR31719:SF179">
    <property type="entry name" value="OS08G0148400 PROTEIN"/>
    <property type="match status" value="1"/>
</dbReference>
<dbReference type="SUPFAM" id="SSF101941">
    <property type="entry name" value="NAC domain"/>
    <property type="match status" value="1"/>
</dbReference>
<feature type="domain" description="NAC" evidence="6">
    <location>
        <begin position="118"/>
        <end position="277"/>
    </location>
</feature>
<evidence type="ECO:0000259" key="6">
    <source>
        <dbReference type="PROSITE" id="PS51005"/>
    </source>
</evidence>
<evidence type="ECO:0000256" key="3">
    <source>
        <dbReference type="ARBA" id="ARBA00023163"/>
    </source>
</evidence>
<evidence type="ECO:0000256" key="2">
    <source>
        <dbReference type="ARBA" id="ARBA00023125"/>
    </source>
</evidence>
<evidence type="ECO:0000256" key="1">
    <source>
        <dbReference type="ARBA" id="ARBA00023015"/>
    </source>
</evidence>
<feature type="compositionally biased region" description="Acidic residues" evidence="5">
    <location>
        <begin position="330"/>
        <end position="340"/>
    </location>
</feature>
<sequence>MVAKSPNMIALDLSCMIVVELKQYLNGRYRVLSVIPLQHQHHQIYKEMDTDNVGDPSQDKKYKGVETSANPIEASSQDKEEAHHHCCDCCLQKTIVNSDHCSSSSAPQSDGLGCSKSGPFGWIFRPTDLEIVTHFLPKRILNQPMRYNPIIELDLYKEDPLEILEKYKDSTVGGKLYFFTQRQRKYPNGDRPKRIVLDGRGLWKLNGKSAEIQRTKGGPQIGARQQLDYYQGPKPKTSDKTGLKIDEYLLETKKDNERKLDEKVVFHEWALCRMKILPKKEERVSKRKQRTAAAAGTWNAGEENDDGPVAASEEIVDMPDVEPAAAGTEEAGEEIVDMPDVEPAAAGTEEAGEENDDRTVATSEEIVDMRDVEPAAAGKGNAGRLVLDLNLPYIP</sequence>
<dbReference type="Pfam" id="PF02365">
    <property type="entry name" value="NAM"/>
    <property type="match status" value="1"/>
</dbReference>
<keyword evidence="2" id="KW-0238">DNA-binding</keyword>
<dbReference type="PROSITE" id="PS51005">
    <property type="entry name" value="NAC"/>
    <property type="match status" value="1"/>
</dbReference>
<dbReference type="GO" id="GO:0006355">
    <property type="term" value="P:regulation of DNA-templated transcription"/>
    <property type="evidence" value="ECO:0007669"/>
    <property type="project" value="InterPro"/>
</dbReference>
<keyword evidence="4" id="KW-0539">Nucleus</keyword>
<keyword evidence="8" id="KW-1185">Reference proteome</keyword>
<keyword evidence="3" id="KW-0804">Transcription</keyword>